<feature type="compositionally biased region" description="Basic and acidic residues" evidence="7">
    <location>
        <begin position="476"/>
        <end position="487"/>
    </location>
</feature>
<keyword evidence="2 6" id="KW-0853">WD repeat</keyword>
<dbReference type="PANTHER" id="PTHR22850">
    <property type="entry name" value="WD40 REPEAT FAMILY"/>
    <property type="match status" value="1"/>
</dbReference>
<feature type="compositionally biased region" description="Basic and acidic residues" evidence="7">
    <location>
        <begin position="439"/>
        <end position="469"/>
    </location>
</feature>
<evidence type="ECO:0000313" key="9">
    <source>
        <dbReference type="EMBL" id="VEU22629.1"/>
    </source>
</evidence>
<dbReference type="SMART" id="SM00320">
    <property type="entry name" value="WD40"/>
    <property type="match status" value="6"/>
</dbReference>
<dbReference type="SUPFAM" id="SSF50978">
    <property type="entry name" value="WD40 repeat-like"/>
    <property type="match status" value="1"/>
</dbReference>
<evidence type="ECO:0000256" key="2">
    <source>
        <dbReference type="ARBA" id="ARBA00022574"/>
    </source>
</evidence>
<accession>A0A448YNX1</accession>
<keyword evidence="3" id="KW-0677">Repeat</keyword>
<evidence type="ECO:0000256" key="3">
    <source>
        <dbReference type="ARBA" id="ARBA00022737"/>
    </source>
</evidence>
<dbReference type="GO" id="GO:0006325">
    <property type="term" value="P:chromatin organization"/>
    <property type="evidence" value="ECO:0007669"/>
    <property type="project" value="UniProtKB-KW"/>
</dbReference>
<dbReference type="InterPro" id="IPR036322">
    <property type="entry name" value="WD40_repeat_dom_sf"/>
</dbReference>
<evidence type="ECO:0000256" key="6">
    <source>
        <dbReference type="PROSITE-ProRule" id="PRU00221"/>
    </source>
</evidence>
<dbReference type="InParanoid" id="A0A448YNX1"/>
<dbReference type="Gene3D" id="2.130.10.10">
    <property type="entry name" value="YVTN repeat-like/Quinoprotein amine dehydrogenase"/>
    <property type="match status" value="1"/>
</dbReference>
<dbReference type="PROSITE" id="PS50082">
    <property type="entry name" value="WD_REPEATS_2"/>
    <property type="match status" value="4"/>
</dbReference>
<evidence type="ECO:0000256" key="5">
    <source>
        <dbReference type="ARBA" id="ARBA00023242"/>
    </source>
</evidence>
<dbReference type="InterPro" id="IPR020472">
    <property type="entry name" value="WD40_PAC1"/>
</dbReference>
<dbReference type="OrthoDB" id="427795at2759"/>
<proteinExistence type="predicted"/>
<feature type="repeat" description="WD" evidence="6">
    <location>
        <begin position="330"/>
        <end position="362"/>
    </location>
</feature>
<dbReference type="GO" id="GO:0005634">
    <property type="term" value="C:nucleus"/>
    <property type="evidence" value="ECO:0007669"/>
    <property type="project" value="UniProtKB-SubCell"/>
</dbReference>
<dbReference type="PROSITE" id="PS00678">
    <property type="entry name" value="WD_REPEATS_1"/>
    <property type="match status" value="2"/>
</dbReference>
<dbReference type="AlphaFoldDB" id="A0A448YNX1"/>
<dbReference type="InterPro" id="IPR019775">
    <property type="entry name" value="WD40_repeat_CS"/>
</dbReference>
<dbReference type="EMBL" id="CAACVR010000023">
    <property type="protein sequence ID" value="VEU22629.1"/>
    <property type="molecule type" value="Genomic_DNA"/>
</dbReference>
<feature type="repeat" description="WD" evidence="6">
    <location>
        <begin position="189"/>
        <end position="231"/>
    </location>
</feature>
<dbReference type="InterPro" id="IPR001680">
    <property type="entry name" value="WD40_rpt"/>
</dbReference>
<dbReference type="PRINTS" id="PR00320">
    <property type="entry name" value="GPROTEINBRPT"/>
</dbReference>
<keyword evidence="4" id="KW-0156">Chromatin regulator</keyword>
<evidence type="ECO:0000256" key="7">
    <source>
        <dbReference type="SAM" id="MobiDB-lite"/>
    </source>
</evidence>
<feature type="domain" description="Histone-binding protein RBBP4-like N-terminal" evidence="8">
    <location>
        <begin position="34"/>
        <end position="110"/>
    </location>
</feature>
<feature type="repeat" description="WD" evidence="6">
    <location>
        <begin position="390"/>
        <end position="422"/>
    </location>
</feature>
<dbReference type="InterPro" id="IPR050459">
    <property type="entry name" value="WD_repeat_RBAP46/RBAP48/MSI1"/>
</dbReference>
<dbReference type="Pfam" id="PF00400">
    <property type="entry name" value="WD40"/>
    <property type="match status" value="3"/>
</dbReference>
<comment type="subcellular location">
    <subcellularLocation>
        <location evidence="1">Nucleus</location>
    </subcellularLocation>
</comment>
<gene>
    <name evidence="9" type="ORF">BRENAR_LOCUS3360</name>
</gene>
<dbReference type="Proteomes" id="UP000290900">
    <property type="component" value="Unassembled WGS sequence"/>
</dbReference>
<feature type="repeat" description="WD" evidence="6">
    <location>
        <begin position="286"/>
        <end position="321"/>
    </location>
</feature>
<dbReference type="InterPro" id="IPR022052">
    <property type="entry name" value="Histone-bd_RBBP4-like_N"/>
</dbReference>
<protein>
    <submittedName>
        <fullName evidence="9">DEKNAAC103397</fullName>
    </submittedName>
</protein>
<dbReference type="Pfam" id="PF12265">
    <property type="entry name" value="CAF1C_H4-bd"/>
    <property type="match status" value="1"/>
</dbReference>
<feature type="region of interest" description="Disordered" evidence="7">
    <location>
        <begin position="430"/>
        <end position="487"/>
    </location>
</feature>
<sequence>MVTATSTSTSAAAHESKALDITERYQISEKLINEEFKIWKKTSPMLYDFISTYSLDWPSLTVQWLKETTNVTEANTNGTTEEVLKAKLLLGTNTTGNEQNYLQLYSVDLPPTLAKGRYGSLPVSDLAPLKGNNTHQSRLNLVKKWRHPGEINKVRIDETIGLIATQTNSGDVLVYDYRDSSSDSPDYTLKFHTNEGFGLEWNPLSPGLLLSGNEDFKIALWDLSSRPSEKTISKPYRSFKTHSGIVNDVSWNSGSSQIFASVSDDGSLQIHDLRARDDEIAIRVDNAHDGSSINAVEFHPLISSFLATGSTDNFVQCWDLRDYSKPVRRLYGHTGPVLNLKFNNNLLLSTSVDRRVLIWDLNKIAEGEFDLKEYEKKKSDYTDPCLVFMHGGHTGRLCEADWHPHLDNVVISCAEDSLVEIWRPLHIEDSFDDEDEEGKADKDEAEDLPKEDTKAEEEKESTVEADKPQQETVSTEPHDKDGDVDMH</sequence>
<evidence type="ECO:0000256" key="4">
    <source>
        <dbReference type="ARBA" id="ARBA00022853"/>
    </source>
</evidence>
<evidence type="ECO:0000259" key="8">
    <source>
        <dbReference type="Pfam" id="PF12265"/>
    </source>
</evidence>
<evidence type="ECO:0000313" key="10">
    <source>
        <dbReference type="Proteomes" id="UP000290900"/>
    </source>
</evidence>
<dbReference type="InterPro" id="IPR015943">
    <property type="entry name" value="WD40/YVTN_repeat-like_dom_sf"/>
</dbReference>
<name>A0A448YNX1_BRENA</name>
<organism evidence="9 10">
    <name type="scientific">Brettanomyces naardenensis</name>
    <name type="common">Yeast</name>
    <dbReference type="NCBI Taxonomy" id="13370"/>
    <lineage>
        <taxon>Eukaryota</taxon>
        <taxon>Fungi</taxon>
        <taxon>Dikarya</taxon>
        <taxon>Ascomycota</taxon>
        <taxon>Saccharomycotina</taxon>
        <taxon>Pichiomycetes</taxon>
        <taxon>Pichiales</taxon>
        <taxon>Pichiaceae</taxon>
        <taxon>Brettanomyces</taxon>
    </lineage>
</organism>
<dbReference type="PROSITE" id="PS50294">
    <property type="entry name" value="WD_REPEATS_REGION"/>
    <property type="match status" value="1"/>
</dbReference>
<reference evidence="9 10" key="1">
    <citation type="submission" date="2018-12" db="EMBL/GenBank/DDBJ databases">
        <authorList>
            <person name="Tiukova I."/>
            <person name="Dainat J."/>
        </authorList>
    </citation>
    <scope>NUCLEOTIDE SEQUENCE [LARGE SCALE GENOMIC DNA]</scope>
</reference>
<keyword evidence="5" id="KW-0539">Nucleus</keyword>
<dbReference type="STRING" id="13370.A0A448YNX1"/>
<evidence type="ECO:0000256" key="1">
    <source>
        <dbReference type="ARBA" id="ARBA00004123"/>
    </source>
</evidence>
<keyword evidence="10" id="KW-1185">Reference proteome</keyword>